<keyword evidence="2" id="KW-0479">Metal-binding</keyword>
<feature type="compositionally biased region" description="Polar residues" evidence="8">
    <location>
        <begin position="301"/>
        <end position="375"/>
    </location>
</feature>
<sequence>MQNDTREAAALTTGGASADDKASTSHEENHERDPSAPAPCASCGAQESKYRCPRCDTRTCSAACYKEHKRKTSCSGQRDKTAYVAIKEFTNQNLRSDLRFLETLGRERSAAQRKRQRLEGPEAPQQPKRRGPRANEDTEDEPPQAALPKKVKFLVDAAKRRGTELLIVAPGMTRREANTSHYNQRKKEIIWRVTWRVQGQEELHDRGVTDAITVLEALHRKVPACKPHTIKLSVWGGEPVEVDANQLLREALAGQKIVEFPIFDVTERGNGAPTPSAAPIDNEQSTSSTIVDGTPGGLPSEASNAIPSEISSALPNDTSTAIPTETSDAPPTETSNAIPSETSNAIPSETSSAIPSETSNAIPSETSSALPTETPNAPPSTTSSAQVVVASSD</sequence>
<evidence type="ECO:0000313" key="10">
    <source>
        <dbReference type="EMBL" id="GBG29354.1"/>
    </source>
</evidence>
<dbReference type="GO" id="GO:0000463">
    <property type="term" value="P:maturation of LSU-rRNA from tricistronic rRNA transcript (SSU-rRNA, 5.8S rRNA, LSU-rRNA)"/>
    <property type="evidence" value="ECO:0007669"/>
    <property type="project" value="TreeGrafter"/>
</dbReference>
<evidence type="ECO:0000256" key="5">
    <source>
        <dbReference type="ARBA" id="ARBA00049598"/>
    </source>
</evidence>
<dbReference type="InterPro" id="IPR051639">
    <property type="entry name" value="BCD1"/>
</dbReference>
<dbReference type="Gene3D" id="3.30.60.190">
    <property type="match status" value="1"/>
</dbReference>
<dbReference type="Proteomes" id="UP000241890">
    <property type="component" value="Unassembled WGS sequence"/>
</dbReference>
<keyword evidence="11" id="KW-1185">Reference proteome</keyword>
<keyword evidence="3 7" id="KW-0863">Zinc-finger</keyword>
<feature type="compositionally biased region" description="Polar residues" evidence="8">
    <location>
        <begin position="282"/>
        <end position="291"/>
    </location>
</feature>
<dbReference type="AlphaFoldDB" id="A0A2R5GNA7"/>
<dbReference type="Pfam" id="PF25790">
    <property type="entry name" value="BCD1"/>
    <property type="match status" value="1"/>
</dbReference>
<feature type="region of interest" description="Disordered" evidence="8">
    <location>
        <begin position="268"/>
        <end position="393"/>
    </location>
</feature>
<dbReference type="InterPro" id="IPR007529">
    <property type="entry name" value="Znf_HIT"/>
</dbReference>
<comment type="function">
    <text evidence="5">Required for box C/D snoRNAs accumulation involved in snoRNA processing, snoRNA transport to the nucleolus and ribosome biogenesis.</text>
</comment>
<dbReference type="Pfam" id="PF04438">
    <property type="entry name" value="zf-HIT"/>
    <property type="match status" value="1"/>
</dbReference>
<proteinExistence type="inferred from homology"/>
<feature type="region of interest" description="Disordered" evidence="8">
    <location>
        <begin position="1"/>
        <end position="54"/>
    </location>
</feature>
<feature type="compositionally biased region" description="Basic and acidic residues" evidence="8">
    <location>
        <begin position="18"/>
        <end position="34"/>
    </location>
</feature>
<dbReference type="GO" id="GO:0005634">
    <property type="term" value="C:nucleus"/>
    <property type="evidence" value="ECO:0007669"/>
    <property type="project" value="TreeGrafter"/>
</dbReference>
<evidence type="ECO:0000256" key="2">
    <source>
        <dbReference type="ARBA" id="ARBA00022723"/>
    </source>
</evidence>
<evidence type="ECO:0000256" key="7">
    <source>
        <dbReference type="PROSITE-ProRule" id="PRU00453"/>
    </source>
</evidence>
<gene>
    <name evidence="10" type="ORF">FCC1311_055762</name>
</gene>
<comment type="similarity">
    <text evidence="6">Belongs to the BCD1 family.</text>
</comment>
<dbReference type="PROSITE" id="PS51083">
    <property type="entry name" value="ZF_HIT"/>
    <property type="match status" value="1"/>
</dbReference>
<evidence type="ECO:0000313" key="11">
    <source>
        <dbReference type="Proteomes" id="UP000241890"/>
    </source>
</evidence>
<feature type="compositionally biased region" description="Low complexity" evidence="8">
    <location>
        <begin position="380"/>
        <end position="393"/>
    </location>
</feature>
<dbReference type="GO" id="GO:0070761">
    <property type="term" value="C:pre-snoRNP complex"/>
    <property type="evidence" value="ECO:0007669"/>
    <property type="project" value="TreeGrafter"/>
</dbReference>
<feature type="domain" description="HIT-type" evidence="9">
    <location>
        <begin position="40"/>
        <end position="74"/>
    </location>
</feature>
<dbReference type="PANTHER" id="PTHR13483:SF3">
    <property type="entry name" value="BOX C_D SNORNA PROTEIN 1"/>
    <property type="match status" value="1"/>
</dbReference>
<feature type="region of interest" description="Disordered" evidence="8">
    <location>
        <begin position="108"/>
        <end position="146"/>
    </location>
</feature>
<keyword evidence="1" id="KW-0597">Phosphoprotein</keyword>
<dbReference type="GO" id="GO:0000492">
    <property type="term" value="P:box C/D snoRNP assembly"/>
    <property type="evidence" value="ECO:0007669"/>
    <property type="project" value="TreeGrafter"/>
</dbReference>
<dbReference type="OrthoDB" id="272357at2759"/>
<dbReference type="EMBL" id="BEYU01000056">
    <property type="protein sequence ID" value="GBG29354.1"/>
    <property type="molecule type" value="Genomic_DNA"/>
</dbReference>
<accession>A0A2R5GNA7</accession>
<evidence type="ECO:0000259" key="9">
    <source>
        <dbReference type="PROSITE" id="PS51083"/>
    </source>
</evidence>
<evidence type="ECO:0000256" key="1">
    <source>
        <dbReference type="ARBA" id="ARBA00022553"/>
    </source>
</evidence>
<dbReference type="GO" id="GO:0008270">
    <property type="term" value="F:zinc ion binding"/>
    <property type="evidence" value="ECO:0007669"/>
    <property type="project" value="UniProtKB-UniRule"/>
</dbReference>
<protein>
    <submittedName>
        <fullName evidence="10">Box C/D snoRNA protein 1</fullName>
    </submittedName>
</protein>
<dbReference type="GO" id="GO:0048254">
    <property type="term" value="P:snoRNA localization"/>
    <property type="evidence" value="ECO:0007669"/>
    <property type="project" value="TreeGrafter"/>
</dbReference>
<dbReference type="InParanoid" id="A0A2R5GNA7"/>
<reference evidence="10 11" key="1">
    <citation type="submission" date="2017-12" db="EMBL/GenBank/DDBJ databases">
        <title>Sequencing, de novo assembly and annotation of complete genome of a new Thraustochytrid species, strain FCC1311.</title>
        <authorList>
            <person name="Sedici K."/>
            <person name="Godart F."/>
            <person name="Aiese Cigliano R."/>
            <person name="Sanseverino W."/>
            <person name="Barakat M."/>
            <person name="Ortet P."/>
            <person name="Marechal E."/>
            <person name="Cagnac O."/>
            <person name="Amato A."/>
        </authorList>
    </citation>
    <scope>NUCLEOTIDE SEQUENCE [LARGE SCALE GENOMIC DNA]</scope>
</reference>
<name>A0A2R5GNA7_9STRA</name>
<evidence type="ECO:0000256" key="3">
    <source>
        <dbReference type="ARBA" id="ARBA00022771"/>
    </source>
</evidence>
<keyword evidence="4" id="KW-0862">Zinc</keyword>
<dbReference type="SUPFAM" id="SSF144232">
    <property type="entry name" value="HIT/MYND zinc finger-like"/>
    <property type="match status" value="1"/>
</dbReference>
<dbReference type="PANTHER" id="PTHR13483">
    <property type="entry name" value="BOX C_D SNORNA PROTEIN 1-RELATED"/>
    <property type="match status" value="1"/>
</dbReference>
<evidence type="ECO:0000256" key="6">
    <source>
        <dbReference type="ARBA" id="ARBA00049654"/>
    </source>
</evidence>
<dbReference type="InterPro" id="IPR057721">
    <property type="entry name" value="BCD1_alpha/beta"/>
</dbReference>
<comment type="caution">
    <text evidence="10">The sequence shown here is derived from an EMBL/GenBank/DDBJ whole genome shotgun (WGS) entry which is preliminary data.</text>
</comment>
<evidence type="ECO:0000256" key="8">
    <source>
        <dbReference type="SAM" id="MobiDB-lite"/>
    </source>
</evidence>
<evidence type="ECO:0000256" key="4">
    <source>
        <dbReference type="ARBA" id="ARBA00022833"/>
    </source>
</evidence>
<organism evidence="10 11">
    <name type="scientific">Hondaea fermentalgiana</name>
    <dbReference type="NCBI Taxonomy" id="2315210"/>
    <lineage>
        <taxon>Eukaryota</taxon>
        <taxon>Sar</taxon>
        <taxon>Stramenopiles</taxon>
        <taxon>Bigyra</taxon>
        <taxon>Labyrinthulomycetes</taxon>
        <taxon>Thraustochytrida</taxon>
        <taxon>Thraustochytriidae</taxon>
        <taxon>Hondaea</taxon>
    </lineage>
</organism>
<dbReference type="CDD" id="cd23023">
    <property type="entry name" value="zf-HIT_BCD1"/>
    <property type="match status" value="1"/>
</dbReference>